<protein>
    <recommendedName>
        <fullName evidence="2">YscD cytoplasmic domain-containing protein</fullName>
    </recommendedName>
</protein>
<name>H9UMX8_SPIAZ</name>
<dbReference type="AlphaFoldDB" id="H9UMX8"/>
<dbReference type="OrthoDB" id="369274at2"/>
<keyword evidence="1" id="KW-0472">Membrane</keyword>
<dbReference type="SUPFAM" id="SSF49879">
    <property type="entry name" value="SMAD/FHA domain"/>
    <property type="match status" value="1"/>
</dbReference>
<gene>
    <name evidence="3" type="ordered locus">Spiaf_2847</name>
</gene>
<reference evidence="4" key="1">
    <citation type="journal article" date="2013" name="Stand. Genomic Sci.">
        <title>Complete genome sequence of the halophilic bacterium Spirochaeta africana type strain (Z-7692(T)) from the alkaline Lake Magadi in the East African Rift.</title>
        <authorList>
            <person name="Liolos K."/>
            <person name="Abt B."/>
            <person name="Scheuner C."/>
            <person name="Teshima H."/>
            <person name="Held B."/>
            <person name="Lapidus A."/>
            <person name="Nolan M."/>
            <person name="Lucas S."/>
            <person name="Deshpande S."/>
            <person name="Cheng J.F."/>
            <person name="Tapia R."/>
            <person name="Goodwin L.A."/>
            <person name="Pitluck S."/>
            <person name="Pagani I."/>
            <person name="Ivanova N."/>
            <person name="Mavromatis K."/>
            <person name="Mikhailova N."/>
            <person name="Huntemann M."/>
            <person name="Pati A."/>
            <person name="Chen A."/>
            <person name="Palaniappan K."/>
            <person name="Land M."/>
            <person name="Rohde M."/>
            <person name="Tindall B.J."/>
            <person name="Detter J.C."/>
            <person name="Goker M."/>
            <person name="Bristow J."/>
            <person name="Eisen J.A."/>
            <person name="Markowitz V."/>
            <person name="Hugenholtz P."/>
            <person name="Woyke T."/>
            <person name="Klenk H.P."/>
            <person name="Kyrpides N.C."/>
        </authorList>
    </citation>
    <scope>NUCLEOTIDE SEQUENCE</scope>
    <source>
        <strain evidence="4">ATCC 700263 / DSM 8902 / Z-7692</strain>
    </source>
</reference>
<dbReference type="HOGENOM" id="CLU_939784_0_0_12"/>
<dbReference type="PATRIC" id="fig|889378.3.peg.2821"/>
<feature type="transmembrane region" description="Helical" evidence="1">
    <location>
        <begin position="175"/>
        <end position="195"/>
    </location>
</feature>
<dbReference type="InterPro" id="IPR032030">
    <property type="entry name" value="YscD_cytoplasmic_dom"/>
</dbReference>
<dbReference type="EMBL" id="CP003282">
    <property type="protein sequence ID" value="AFG38871.1"/>
    <property type="molecule type" value="Genomic_DNA"/>
</dbReference>
<keyword evidence="1" id="KW-0812">Transmembrane</keyword>
<dbReference type="CDD" id="cd00060">
    <property type="entry name" value="FHA"/>
    <property type="match status" value="1"/>
</dbReference>
<evidence type="ECO:0000256" key="1">
    <source>
        <dbReference type="SAM" id="Phobius"/>
    </source>
</evidence>
<dbReference type="InterPro" id="IPR008984">
    <property type="entry name" value="SMAD_FHA_dom_sf"/>
</dbReference>
<keyword evidence="4" id="KW-1185">Reference proteome</keyword>
<dbReference type="eggNOG" id="COG1716">
    <property type="taxonomic scope" value="Bacteria"/>
</dbReference>
<evidence type="ECO:0000259" key="2">
    <source>
        <dbReference type="Pfam" id="PF16697"/>
    </source>
</evidence>
<feature type="transmembrane region" description="Helical" evidence="1">
    <location>
        <begin position="71"/>
        <end position="94"/>
    </location>
</feature>
<dbReference type="RefSeq" id="WP_014456853.1">
    <property type="nucleotide sequence ID" value="NC_017098.1"/>
</dbReference>
<accession>H9UMX8</accession>
<evidence type="ECO:0000313" key="4">
    <source>
        <dbReference type="Proteomes" id="UP000007383"/>
    </source>
</evidence>
<dbReference type="KEGG" id="sfc:Spiaf_2847"/>
<keyword evidence="1" id="KW-1133">Transmembrane helix</keyword>
<feature type="domain" description="YscD cytoplasmic" evidence="2">
    <location>
        <begin position="205"/>
        <end position="294"/>
    </location>
</feature>
<dbReference type="STRING" id="889378.Spiaf_2847"/>
<feature type="transmembrane region" description="Helical" evidence="1">
    <location>
        <begin position="114"/>
        <end position="134"/>
    </location>
</feature>
<dbReference type="Pfam" id="PF16697">
    <property type="entry name" value="Yop-YscD_cpl"/>
    <property type="match status" value="1"/>
</dbReference>
<evidence type="ECO:0000313" key="3">
    <source>
        <dbReference type="EMBL" id="AFG38871.1"/>
    </source>
</evidence>
<proteinExistence type="predicted"/>
<organism evidence="3 4">
    <name type="scientific">Spirochaeta africana (strain ATCC 700263 / DSM 8902 / Z-7692)</name>
    <dbReference type="NCBI Taxonomy" id="889378"/>
    <lineage>
        <taxon>Bacteria</taxon>
        <taxon>Pseudomonadati</taxon>
        <taxon>Spirochaetota</taxon>
        <taxon>Spirochaetia</taxon>
        <taxon>Spirochaetales</taxon>
        <taxon>Spirochaetaceae</taxon>
        <taxon>Spirochaeta</taxon>
    </lineage>
</organism>
<dbReference type="Proteomes" id="UP000007383">
    <property type="component" value="Chromosome"/>
</dbReference>
<feature type="transmembrane region" description="Helical" evidence="1">
    <location>
        <begin position="39"/>
        <end position="64"/>
    </location>
</feature>
<dbReference type="Gene3D" id="2.60.200.20">
    <property type="match status" value="1"/>
</dbReference>
<feature type="transmembrane region" description="Helical" evidence="1">
    <location>
        <begin position="146"/>
        <end position="169"/>
    </location>
</feature>
<sequence>MTMFFRRIIIAVLGLLGGLAAWPAMQLLLSRQTSFPSFLLFSLISGALLGLLFGAFFSSAAGIIARRLDRLFIGMGIGALLGTIGGAFGFLVAQRVFLFFGERLALADGSLRTIGLPVSRALGWAVLGTCIGTVEGIRVHSWRKMVTGIVGGFLGGIVGGAVLELLATLFPSSGIASLAGLILLGIAIGLAYSIVERRMSYGVLRILNGPHKGKEFILNQNRILIGSGKRCEVLLSDYDKVEPVHAVLRAKNRELTLSSDLAGEQLIVNDTQVEERLLKYEDVLKIGTAKLLYKQE</sequence>